<dbReference type="InterPro" id="IPR007492">
    <property type="entry name" value="LytTR_DNA-bd_dom"/>
</dbReference>
<feature type="domain" description="HTH LytTR-type" evidence="3">
    <location>
        <begin position="143"/>
        <end position="241"/>
    </location>
</feature>
<dbReference type="Proteomes" id="UP001264980">
    <property type="component" value="Unassembled WGS sequence"/>
</dbReference>
<dbReference type="Gene3D" id="2.40.50.1020">
    <property type="entry name" value="LytTr DNA-binding domain"/>
    <property type="match status" value="1"/>
</dbReference>
<dbReference type="PROSITE" id="PS50930">
    <property type="entry name" value="HTH_LYTTR"/>
    <property type="match status" value="1"/>
</dbReference>
<dbReference type="GO" id="GO:0003677">
    <property type="term" value="F:DNA binding"/>
    <property type="evidence" value="ECO:0007669"/>
    <property type="project" value="UniProtKB-KW"/>
</dbReference>
<dbReference type="InterPro" id="IPR001789">
    <property type="entry name" value="Sig_transdc_resp-reg_receiver"/>
</dbReference>
<organism evidence="4 5">
    <name type="scientific">Dyadobacter fermentans</name>
    <dbReference type="NCBI Taxonomy" id="94254"/>
    <lineage>
        <taxon>Bacteria</taxon>
        <taxon>Pseudomonadati</taxon>
        <taxon>Bacteroidota</taxon>
        <taxon>Cytophagia</taxon>
        <taxon>Cytophagales</taxon>
        <taxon>Spirosomataceae</taxon>
        <taxon>Dyadobacter</taxon>
    </lineage>
</organism>
<evidence type="ECO:0000256" key="1">
    <source>
        <dbReference type="PROSITE-ProRule" id="PRU00169"/>
    </source>
</evidence>
<dbReference type="Pfam" id="PF00072">
    <property type="entry name" value="Response_reg"/>
    <property type="match status" value="1"/>
</dbReference>
<name>A0ABU1R677_9BACT</name>
<comment type="caution">
    <text evidence="4">The sequence shown here is derived from an EMBL/GenBank/DDBJ whole genome shotgun (WGS) entry which is preliminary data.</text>
</comment>
<gene>
    <name evidence="4" type="ORF">J2W84_005524</name>
</gene>
<dbReference type="Pfam" id="PF04397">
    <property type="entry name" value="LytTR"/>
    <property type="match status" value="1"/>
</dbReference>
<evidence type="ECO:0000313" key="4">
    <source>
        <dbReference type="EMBL" id="MDR6808460.1"/>
    </source>
</evidence>
<sequence>MNPDPSSPIRFIAVDDDLLDLLAISELTRDFPFLQNCGTYTNVLEAYEASKYIVPDVVFLDIEMPQINGLELFRKIKSIVPIAVFITSHPEFALEGFELSALDYILKPLTEERLAMTVRRIREFREMRYKARAYEVLFEQDILTIKDGYTHIKLAQRDIVYLEAMQDYTKIVTVEKSYMTLSSLSYFMDMLPSDRFIRVHRSYGVAIRHIKAFKQSEVLCNNTIIPVGKTYRPVISKLKSDQ</sequence>
<reference evidence="4 5" key="1">
    <citation type="submission" date="2023-07" db="EMBL/GenBank/DDBJ databases">
        <title>Sorghum-associated microbial communities from plants grown in Nebraska, USA.</title>
        <authorList>
            <person name="Schachtman D."/>
        </authorList>
    </citation>
    <scope>NUCLEOTIDE SEQUENCE [LARGE SCALE GENOMIC DNA]</scope>
    <source>
        <strain evidence="4 5">BE57</strain>
    </source>
</reference>
<proteinExistence type="predicted"/>
<dbReference type="PANTHER" id="PTHR37299">
    <property type="entry name" value="TRANSCRIPTIONAL REGULATOR-RELATED"/>
    <property type="match status" value="1"/>
</dbReference>
<dbReference type="PROSITE" id="PS50110">
    <property type="entry name" value="RESPONSE_REGULATORY"/>
    <property type="match status" value="1"/>
</dbReference>
<keyword evidence="4" id="KW-0238">DNA-binding</keyword>
<evidence type="ECO:0000259" key="2">
    <source>
        <dbReference type="PROSITE" id="PS50110"/>
    </source>
</evidence>
<dbReference type="EMBL" id="JAVDTI010000007">
    <property type="protein sequence ID" value="MDR6808460.1"/>
    <property type="molecule type" value="Genomic_DNA"/>
</dbReference>
<accession>A0ABU1R677</accession>
<protein>
    <submittedName>
        <fullName evidence="4">DNA-binding LytR/AlgR family response regulator</fullName>
    </submittedName>
</protein>
<dbReference type="SMART" id="SM00850">
    <property type="entry name" value="LytTR"/>
    <property type="match status" value="1"/>
</dbReference>
<dbReference type="RefSeq" id="WP_309990306.1">
    <property type="nucleotide sequence ID" value="NZ_JAVDTI010000007.1"/>
</dbReference>
<dbReference type="PANTHER" id="PTHR37299:SF1">
    <property type="entry name" value="STAGE 0 SPORULATION PROTEIN A HOMOLOG"/>
    <property type="match status" value="1"/>
</dbReference>
<evidence type="ECO:0000259" key="3">
    <source>
        <dbReference type="PROSITE" id="PS50930"/>
    </source>
</evidence>
<dbReference type="SUPFAM" id="SSF52172">
    <property type="entry name" value="CheY-like"/>
    <property type="match status" value="1"/>
</dbReference>
<dbReference type="InterPro" id="IPR011006">
    <property type="entry name" value="CheY-like_superfamily"/>
</dbReference>
<feature type="domain" description="Response regulatory" evidence="2">
    <location>
        <begin position="10"/>
        <end position="122"/>
    </location>
</feature>
<evidence type="ECO:0000313" key="5">
    <source>
        <dbReference type="Proteomes" id="UP001264980"/>
    </source>
</evidence>
<dbReference type="InterPro" id="IPR046947">
    <property type="entry name" value="LytR-like"/>
</dbReference>
<keyword evidence="1" id="KW-0597">Phosphoprotein</keyword>
<dbReference type="SMART" id="SM00448">
    <property type="entry name" value="REC"/>
    <property type="match status" value="1"/>
</dbReference>
<keyword evidence="5" id="KW-1185">Reference proteome</keyword>
<feature type="modified residue" description="4-aspartylphosphate" evidence="1">
    <location>
        <position position="61"/>
    </location>
</feature>
<dbReference type="Gene3D" id="3.40.50.2300">
    <property type="match status" value="1"/>
</dbReference>